<sequence>MKRINNILTHDGYITYLNKIRDAEKNRPFCKHGLQHFFDVARIGYIFVLERNLSIDKETIYAAALLHDIGRWREYKDGTDHALVSGDIAKEILRDCKFGEKEIKHIVQAIKLHRNKNKLYTQLDKVLYESDKVSRPCISCGSRDKCKRFANGEKVKFFV</sequence>
<protein>
    <submittedName>
        <fullName evidence="2">HD domain-containing protein</fullName>
    </submittedName>
</protein>
<dbReference type="AlphaFoldDB" id="A0AAU7VJT4"/>
<feature type="domain" description="HD/PDEase" evidence="1">
    <location>
        <begin position="29"/>
        <end position="145"/>
    </location>
</feature>
<dbReference type="SMART" id="SM00471">
    <property type="entry name" value="HDc"/>
    <property type="match status" value="1"/>
</dbReference>
<dbReference type="InterPro" id="IPR006675">
    <property type="entry name" value="HDIG_dom"/>
</dbReference>
<dbReference type="RefSeq" id="WP_350343072.1">
    <property type="nucleotide sequence ID" value="NZ_CP158367.1"/>
</dbReference>
<dbReference type="InterPro" id="IPR003607">
    <property type="entry name" value="HD/PDEase_dom"/>
</dbReference>
<reference evidence="2" key="2">
    <citation type="submission" date="2024-06" db="EMBL/GenBank/DDBJ databases">
        <authorList>
            <person name="Petrova K.O."/>
            <person name="Toshchakov S.V."/>
            <person name="Boltjanskaja Y.V."/>
            <person name="Kevbrin V."/>
        </authorList>
    </citation>
    <scope>NUCLEOTIDE SEQUENCE</scope>
    <source>
        <strain evidence="2">Z-910T</strain>
    </source>
</reference>
<dbReference type="EMBL" id="CP158367">
    <property type="protein sequence ID" value="XBX74318.1"/>
    <property type="molecule type" value="Genomic_DNA"/>
</dbReference>
<dbReference type="Pfam" id="PF01966">
    <property type="entry name" value="HD"/>
    <property type="match status" value="1"/>
</dbReference>
<organism evidence="2">
    <name type="scientific">Proteinivorax tanatarense</name>
    <dbReference type="NCBI Taxonomy" id="1260629"/>
    <lineage>
        <taxon>Bacteria</taxon>
        <taxon>Bacillati</taxon>
        <taxon>Bacillota</taxon>
        <taxon>Clostridia</taxon>
        <taxon>Eubacteriales</taxon>
        <taxon>Proteinivoracaceae</taxon>
        <taxon>Proteinivorax</taxon>
    </lineage>
</organism>
<dbReference type="InterPro" id="IPR006674">
    <property type="entry name" value="HD_domain"/>
</dbReference>
<evidence type="ECO:0000313" key="2">
    <source>
        <dbReference type="EMBL" id="XBX74318.1"/>
    </source>
</evidence>
<evidence type="ECO:0000259" key="1">
    <source>
        <dbReference type="SMART" id="SM00471"/>
    </source>
</evidence>
<accession>A0AAU7VJT4</accession>
<gene>
    <name evidence="2" type="ORF">PRVXT_002351</name>
</gene>
<dbReference type="Gene3D" id="1.10.3210.10">
    <property type="entry name" value="Hypothetical protein af1432"/>
    <property type="match status" value="1"/>
</dbReference>
<dbReference type="NCBIfam" id="TIGR00277">
    <property type="entry name" value="HDIG"/>
    <property type="match status" value="1"/>
</dbReference>
<reference evidence="2" key="1">
    <citation type="journal article" date="2013" name="Extremophiles">
        <title>Proteinivorax tanatarense gen. nov., sp. nov., an anaerobic, haloalkaliphilic, proteolytic bacterium isolated from a decaying algal bloom, and proposal of Proteinivoraceae fam. nov.</title>
        <authorList>
            <person name="Kevbrin V."/>
            <person name="Boltyanskaya Y."/>
            <person name="Zhilina T."/>
            <person name="Kolganova T."/>
            <person name="Lavrentjeva E."/>
            <person name="Kuznetsov B."/>
        </authorList>
    </citation>
    <scope>NUCLEOTIDE SEQUENCE</scope>
    <source>
        <strain evidence="2">Z-910T</strain>
    </source>
</reference>
<proteinExistence type="predicted"/>
<name>A0AAU7VJT4_9FIRM</name>
<dbReference type="SUPFAM" id="SSF109604">
    <property type="entry name" value="HD-domain/PDEase-like"/>
    <property type="match status" value="1"/>
</dbReference>
<dbReference type="CDD" id="cd00077">
    <property type="entry name" value="HDc"/>
    <property type="match status" value="1"/>
</dbReference>